<dbReference type="SUPFAM" id="SSF140459">
    <property type="entry name" value="PE/PPE dimer-like"/>
    <property type="match status" value="1"/>
</dbReference>
<feature type="compositionally biased region" description="Low complexity" evidence="2">
    <location>
        <begin position="469"/>
        <end position="485"/>
    </location>
</feature>
<evidence type="ECO:0000259" key="4">
    <source>
        <dbReference type="Pfam" id="PF18878"/>
    </source>
</evidence>
<dbReference type="EMBL" id="LQPZ01000013">
    <property type="protein sequence ID" value="ORX07011.1"/>
    <property type="molecule type" value="Genomic_DNA"/>
</dbReference>
<organism evidence="5 6">
    <name type="scientific">Mycolicibacillus trivialis</name>
    <dbReference type="NCBI Taxonomy" id="1798"/>
    <lineage>
        <taxon>Bacteria</taxon>
        <taxon>Bacillati</taxon>
        <taxon>Actinomycetota</taxon>
        <taxon>Actinomycetes</taxon>
        <taxon>Mycobacteriales</taxon>
        <taxon>Mycobacteriaceae</taxon>
        <taxon>Mycolicibacillus</taxon>
    </lineage>
</organism>
<dbReference type="InterPro" id="IPR038332">
    <property type="entry name" value="PPE_sf"/>
</dbReference>
<dbReference type="Gene3D" id="1.20.1260.20">
    <property type="entry name" value="PPE superfamily"/>
    <property type="match status" value="1"/>
</dbReference>
<protein>
    <recommendedName>
        <fullName evidence="7">PPE family domain-containing protein</fullName>
    </recommendedName>
</protein>
<dbReference type="PANTHER" id="PTHR46766">
    <property type="entry name" value="GLUTAMINE-RICH PROTEIN 2"/>
    <property type="match status" value="1"/>
</dbReference>
<comment type="similarity">
    <text evidence="1">Belongs to the mycobacterial PPE family.</text>
</comment>
<evidence type="ECO:0000313" key="5">
    <source>
        <dbReference type="EMBL" id="ORX07011.1"/>
    </source>
</evidence>
<evidence type="ECO:0000313" key="6">
    <source>
        <dbReference type="Proteomes" id="UP000193090"/>
    </source>
</evidence>
<keyword evidence="6" id="KW-1185">Reference proteome</keyword>
<evidence type="ECO:0000259" key="3">
    <source>
        <dbReference type="Pfam" id="PF00823"/>
    </source>
</evidence>
<feature type="region of interest" description="Disordered" evidence="2">
    <location>
        <begin position="376"/>
        <end position="406"/>
    </location>
</feature>
<dbReference type="GO" id="GO:0052572">
    <property type="term" value="P:response to host immune response"/>
    <property type="evidence" value="ECO:0007669"/>
    <property type="project" value="TreeGrafter"/>
</dbReference>
<proteinExistence type="inferred from homology"/>
<dbReference type="Pfam" id="PF00823">
    <property type="entry name" value="PPE"/>
    <property type="match status" value="1"/>
</dbReference>
<dbReference type="STRING" id="1798.AWC30_05470"/>
<dbReference type="Pfam" id="PF18878">
    <property type="entry name" value="PPE-PPW"/>
    <property type="match status" value="1"/>
</dbReference>
<reference evidence="5 6" key="1">
    <citation type="submission" date="2016-01" db="EMBL/GenBank/DDBJ databases">
        <title>The new phylogeny of the genus Mycobacterium.</title>
        <authorList>
            <person name="Tarcisio F."/>
            <person name="Conor M."/>
            <person name="Antonella G."/>
            <person name="Elisabetta G."/>
            <person name="Giulia F.S."/>
            <person name="Sara T."/>
            <person name="Anna F."/>
            <person name="Clotilde B."/>
            <person name="Roberto B."/>
            <person name="Veronica D.S."/>
            <person name="Fabio R."/>
            <person name="Monica P."/>
            <person name="Olivier J."/>
            <person name="Enrico T."/>
            <person name="Nicola S."/>
        </authorList>
    </citation>
    <scope>NUCLEOTIDE SEQUENCE [LARGE SCALE GENOMIC DNA]</scope>
    <source>
        <strain evidence="5 6">DSM 44153</strain>
    </source>
</reference>
<feature type="region of interest" description="Disordered" evidence="2">
    <location>
        <begin position="464"/>
        <end position="485"/>
    </location>
</feature>
<name>A0A1X2EP81_9MYCO</name>
<evidence type="ECO:0000256" key="1">
    <source>
        <dbReference type="ARBA" id="ARBA00010652"/>
    </source>
</evidence>
<comment type="caution">
    <text evidence="5">The sequence shown here is derived from an EMBL/GenBank/DDBJ whole genome shotgun (WGS) entry which is preliminary data.</text>
</comment>
<dbReference type="AlphaFoldDB" id="A0A1X2EP81"/>
<evidence type="ECO:0000256" key="2">
    <source>
        <dbReference type="SAM" id="MobiDB-lite"/>
    </source>
</evidence>
<dbReference type="InterPro" id="IPR043641">
    <property type="entry name" value="PPE-PPW_C"/>
</dbReference>
<dbReference type="RefSeq" id="WP_085109126.1">
    <property type="nucleotide sequence ID" value="NZ_LQPZ01000013.1"/>
</dbReference>
<feature type="domain" description="PPE" evidence="3">
    <location>
        <begin position="6"/>
        <end position="168"/>
    </location>
</feature>
<evidence type="ECO:0008006" key="7">
    <source>
        <dbReference type="Google" id="ProtNLM"/>
    </source>
</evidence>
<sequence>MTAPLWIASPPEVHSAALSSGPGSPTLLSAALAWRALGAEYVAVADELSATLAAVQTGGWQGPTAESYVAAHLPYLAWLGQAAAAAGATATGHETAAAAYVAALAAMPTLAELAANHAVHAVLVATNFFGINLIPIAVNEADYLRMWVQAAATMTAYHAASSTAVAASPQVSPAPRIVKAATPGKSQDDDGGPTKLSWWETRIGDVAQAIGTDLSGFPTDPAGAITHLLTDPVLITEVPHWAGEVALTFAPQITDLTEAMFALVPPIGILPGFSGVAGLAGLAQLADVQAPASAPVTPAPVPAGAPEVPVTQPVAAAAPPPGAAPLPASAPGTPVTAPGFAGAAPPPGAPPGGFLPYLVGATPDPEPGVRMRARAREQAPVPAGVAEAAERSATGSRRPTRQRRPGVIDRGYRFEYLAAPDEPDPPVPDTAAWASDHGAGRFGFAGTLGDTASITASGLAHLDGSAGLPMMPGTWPGGEPTEPDQ</sequence>
<feature type="domain" description="PPE-PPW subfamily C-terminal" evidence="4">
    <location>
        <begin position="434"/>
        <end position="475"/>
    </location>
</feature>
<dbReference type="PANTHER" id="PTHR46766:SF1">
    <property type="entry name" value="GLUTAMINE-RICH PROTEIN 2"/>
    <property type="match status" value="1"/>
</dbReference>
<accession>A0A1X2EP81</accession>
<dbReference type="InterPro" id="IPR000030">
    <property type="entry name" value="PPE_dom"/>
</dbReference>
<gene>
    <name evidence="5" type="ORF">AWC30_05470</name>
</gene>
<dbReference type="Proteomes" id="UP000193090">
    <property type="component" value="Unassembled WGS sequence"/>
</dbReference>
<dbReference type="OrthoDB" id="4753487at2"/>